<feature type="domain" description="NPH3" evidence="5">
    <location>
        <begin position="94"/>
        <end position="277"/>
    </location>
</feature>
<dbReference type="PROSITE" id="PS50097">
    <property type="entry name" value="BTB"/>
    <property type="match status" value="1"/>
</dbReference>
<feature type="domain" description="BTB" evidence="4">
    <location>
        <begin position="38"/>
        <end position="106"/>
    </location>
</feature>
<evidence type="ECO:0000259" key="4">
    <source>
        <dbReference type="PROSITE" id="PS50097"/>
    </source>
</evidence>
<comment type="pathway">
    <text evidence="1">Protein modification; protein ubiquitination.</text>
</comment>
<keyword evidence="7" id="KW-1185">Reference proteome</keyword>
<protein>
    <submittedName>
        <fullName evidence="6">BTB/POZ domain-containing protein</fullName>
    </submittedName>
</protein>
<dbReference type="InterPro" id="IPR043454">
    <property type="entry name" value="NPH3/RPT2-like"/>
</dbReference>
<dbReference type="SUPFAM" id="SSF54695">
    <property type="entry name" value="POZ domain"/>
    <property type="match status" value="1"/>
</dbReference>
<evidence type="ECO:0000256" key="1">
    <source>
        <dbReference type="ARBA" id="ARBA00004906"/>
    </source>
</evidence>
<dbReference type="GO" id="GO:0016567">
    <property type="term" value="P:protein ubiquitination"/>
    <property type="evidence" value="ECO:0007669"/>
    <property type="project" value="UniProtKB-UniPathway"/>
</dbReference>
<reference evidence="7" key="2">
    <citation type="journal article" date="2017" name="J. Anim. Genet.">
        <title>Multiple reference genome sequences of hot pepper reveal the massive evolution of plant disease resistance genes by retroduplication.</title>
        <authorList>
            <person name="Kim S."/>
            <person name="Park J."/>
            <person name="Yeom S.-I."/>
            <person name="Kim Y.-M."/>
            <person name="Seo E."/>
            <person name="Kim K.-T."/>
            <person name="Kim M.-S."/>
            <person name="Lee J.M."/>
            <person name="Cheong K."/>
            <person name="Shin H.-S."/>
            <person name="Kim S.-B."/>
            <person name="Han K."/>
            <person name="Lee J."/>
            <person name="Park M."/>
            <person name="Lee H.-A."/>
            <person name="Lee H.-Y."/>
            <person name="Lee Y."/>
            <person name="Oh S."/>
            <person name="Lee J.H."/>
            <person name="Choi E."/>
            <person name="Choi E."/>
            <person name="Lee S.E."/>
            <person name="Jeon J."/>
            <person name="Kim H."/>
            <person name="Choi G."/>
            <person name="Song H."/>
            <person name="Lee J."/>
            <person name="Lee S.-C."/>
            <person name="Kwon J.-K."/>
            <person name="Lee H.-Y."/>
            <person name="Koo N."/>
            <person name="Hong Y."/>
            <person name="Kim R.W."/>
            <person name="Kang W.-H."/>
            <person name="Huh J.H."/>
            <person name="Kang B.-C."/>
            <person name="Yang T.-J."/>
            <person name="Lee Y.-H."/>
            <person name="Bennetzen J.L."/>
            <person name="Choi D."/>
        </authorList>
    </citation>
    <scope>NUCLEOTIDE SEQUENCE [LARGE SCALE GENOMIC DNA]</scope>
    <source>
        <strain evidence="7">cv. PBC81</strain>
    </source>
</reference>
<dbReference type="AlphaFoldDB" id="A0A2G2WBS8"/>
<organism evidence="6 7">
    <name type="scientific">Capsicum baccatum</name>
    <name type="common">Peruvian pepper</name>
    <dbReference type="NCBI Taxonomy" id="33114"/>
    <lineage>
        <taxon>Eukaryota</taxon>
        <taxon>Viridiplantae</taxon>
        <taxon>Streptophyta</taxon>
        <taxon>Embryophyta</taxon>
        <taxon>Tracheophyta</taxon>
        <taxon>Spermatophyta</taxon>
        <taxon>Magnoliopsida</taxon>
        <taxon>eudicotyledons</taxon>
        <taxon>Gunneridae</taxon>
        <taxon>Pentapetalae</taxon>
        <taxon>asterids</taxon>
        <taxon>lamiids</taxon>
        <taxon>Solanales</taxon>
        <taxon>Solanaceae</taxon>
        <taxon>Solanoideae</taxon>
        <taxon>Capsiceae</taxon>
        <taxon>Capsicum</taxon>
    </lineage>
</organism>
<dbReference type="Pfam" id="PF03000">
    <property type="entry name" value="NPH3"/>
    <property type="match status" value="1"/>
</dbReference>
<dbReference type="Gene3D" id="3.30.710.10">
    <property type="entry name" value="Potassium Channel Kv1.1, Chain A"/>
    <property type="match status" value="1"/>
</dbReference>
<dbReference type="EMBL" id="MLFT02000007">
    <property type="protein sequence ID" value="PHT42687.1"/>
    <property type="molecule type" value="Genomic_DNA"/>
</dbReference>
<dbReference type="PROSITE" id="PS51649">
    <property type="entry name" value="NPH3"/>
    <property type="match status" value="1"/>
</dbReference>
<evidence type="ECO:0000256" key="3">
    <source>
        <dbReference type="PROSITE-ProRule" id="PRU00982"/>
    </source>
</evidence>
<keyword evidence="2" id="KW-0833">Ubl conjugation pathway</keyword>
<evidence type="ECO:0000313" key="6">
    <source>
        <dbReference type="EMBL" id="PHT42687.1"/>
    </source>
</evidence>
<reference evidence="6 7" key="1">
    <citation type="journal article" date="2017" name="Genome Biol.">
        <title>New reference genome sequences of hot pepper reveal the massive evolution of plant disease-resistance genes by retroduplication.</title>
        <authorList>
            <person name="Kim S."/>
            <person name="Park J."/>
            <person name="Yeom S.I."/>
            <person name="Kim Y.M."/>
            <person name="Seo E."/>
            <person name="Kim K.T."/>
            <person name="Kim M.S."/>
            <person name="Lee J.M."/>
            <person name="Cheong K."/>
            <person name="Shin H.S."/>
            <person name="Kim S.B."/>
            <person name="Han K."/>
            <person name="Lee J."/>
            <person name="Park M."/>
            <person name="Lee H.A."/>
            <person name="Lee H.Y."/>
            <person name="Lee Y."/>
            <person name="Oh S."/>
            <person name="Lee J.H."/>
            <person name="Choi E."/>
            <person name="Choi E."/>
            <person name="Lee S.E."/>
            <person name="Jeon J."/>
            <person name="Kim H."/>
            <person name="Choi G."/>
            <person name="Song H."/>
            <person name="Lee J."/>
            <person name="Lee S.C."/>
            <person name="Kwon J.K."/>
            <person name="Lee H.Y."/>
            <person name="Koo N."/>
            <person name="Hong Y."/>
            <person name="Kim R.W."/>
            <person name="Kang W.H."/>
            <person name="Huh J.H."/>
            <person name="Kang B.C."/>
            <person name="Yang T.J."/>
            <person name="Lee Y.H."/>
            <person name="Bennetzen J.L."/>
            <person name="Choi D."/>
        </authorList>
    </citation>
    <scope>NUCLEOTIDE SEQUENCE [LARGE SCALE GENOMIC DNA]</scope>
    <source>
        <strain evidence="7">cv. PBC81</strain>
    </source>
</reference>
<evidence type="ECO:0000313" key="7">
    <source>
        <dbReference type="Proteomes" id="UP000224567"/>
    </source>
</evidence>
<dbReference type="InterPro" id="IPR000210">
    <property type="entry name" value="BTB/POZ_dom"/>
</dbReference>
<dbReference type="Proteomes" id="UP000224567">
    <property type="component" value="Unassembled WGS sequence"/>
</dbReference>
<dbReference type="OrthoDB" id="624345at2759"/>
<accession>A0A2G2WBS8</accession>
<dbReference type="STRING" id="33114.A0A2G2WBS8"/>
<comment type="caution">
    <text evidence="6">The sequence shown here is derived from an EMBL/GenBank/DDBJ whole genome shotgun (WGS) entry which is preliminary data.</text>
</comment>
<dbReference type="UniPathway" id="UPA00143"/>
<name>A0A2G2WBS8_CAPBA</name>
<gene>
    <name evidence="6" type="ORF">CQW23_16712</name>
</gene>
<comment type="similarity">
    <text evidence="3">Belongs to the NPH3 family.</text>
</comment>
<dbReference type="Pfam" id="PF00651">
    <property type="entry name" value="BTB"/>
    <property type="match status" value="1"/>
</dbReference>
<dbReference type="PANTHER" id="PTHR32370">
    <property type="entry name" value="OS12G0117600 PROTEIN"/>
    <property type="match status" value="1"/>
</dbReference>
<proteinExistence type="inferred from homology"/>
<sequence>MGVVTVAELKPSISGKKSFRPSSSARHITDWPIYDVSSDLTIEVGSTSFALHKFPLVSQSGRIRKLLLEANDTKVSRINLTGLPSGFDAFELASKFCYGVNVEITISIVTLLRCAVRFMKMTEDIFEKNLEIRTEGLFIKDPQLVKRSFLDLDLQKRQRIIVETIAELLPTQSRKSTVPMAFLSSLLKSTITASASTSCRSDLERRIDLQLDQAILEDILIPVNPHRNNHSLLHDIDSILRIFSLFLKLKTFAQEAKVYSLIALVRLLTYMQLLPHG</sequence>
<dbReference type="InterPro" id="IPR011333">
    <property type="entry name" value="SKP1/BTB/POZ_sf"/>
</dbReference>
<evidence type="ECO:0000256" key="2">
    <source>
        <dbReference type="ARBA" id="ARBA00022786"/>
    </source>
</evidence>
<dbReference type="InterPro" id="IPR027356">
    <property type="entry name" value="NPH3_dom"/>
</dbReference>
<evidence type="ECO:0000259" key="5">
    <source>
        <dbReference type="PROSITE" id="PS51649"/>
    </source>
</evidence>